<sequence>MPIIHGRSSRSVARNTGHGCRKHTFANMCMSVCVCVCACDEIV</sequence>
<evidence type="ECO:0000313" key="1">
    <source>
        <dbReference type="EnsemblMetazoa" id="AQUA014019-PA"/>
    </source>
</evidence>
<accession>A0A182XQ73</accession>
<reference evidence="1" key="1">
    <citation type="submission" date="2020-05" db="UniProtKB">
        <authorList>
            <consortium name="EnsemblMetazoa"/>
        </authorList>
    </citation>
    <scope>IDENTIFICATION</scope>
    <source>
        <strain evidence="1">SANGQUA</strain>
    </source>
</reference>
<proteinExistence type="predicted"/>
<name>A0A182XQ73_ANOQN</name>
<dbReference type="VEuPathDB" id="VectorBase:AQUA014019"/>
<organism evidence="1 2">
    <name type="scientific">Anopheles quadriannulatus</name>
    <name type="common">Mosquito</name>
    <dbReference type="NCBI Taxonomy" id="34691"/>
    <lineage>
        <taxon>Eukaryota</taxon>
        <taxon>Metazoa</taxon>
        <taxon>Ecdysozoa</taxon>
        <taxon>Arthropoda</taxon>
        <taxon>Hexapoda</taxon>
        <taxon>Insecta</taxon>
        <taxon>Pterygota</taxon>
        <taxon>Neoptera</taxon>
        <taxon>Endopterygota</taxon>
        <taxon>Diptera</taxon>
        <taxon>Nematocera</taxon>
        <taxon>Culicoidea</taxon>
        <taxon>Culicidae</taxon>
        <taxon>Anophelinae</taxon>
        <taxon>Anopheles</taxon>
    </lineage>
</organism>
<dbReference type="Proteomes" id="UP000076407">
    <property type="component" value="Unassembled WGS sequence"/>
</dbReference>
<protein>
    <submittedName>
        <fullName evidence="1">Uncharacterized protein</fullName>
    </submittedName>
</protein>
<dbReference type="AlphaFoldDB" id="A0A182XQ73"/>
<dbReference type="EnsemblMetazoa" id="AQUA014019-RA">
    <property type="protein sequence ID" value="AQUA014019-PA"/>
    <property type="gene ID" value="AQUA014019"/>
</dbReference>
<evidence type="ECO:0000313" key="2">
    <source>
        <dbReference type="Proteomes" id="UP000076407"/>
    </source>
</evidence>
<keyword evidence="2" id="KW-1185">Reference proteome</keyword>